<comment type="caution">
    <text evidence="2">The sequence shown here is derived from an EMBL/GenBank/DDBJ whole genome shotgun (WGS) entry which is preliminary data.</text>
</comment>
<dbReference type="EMBL" id="BNCP01000031">
    <property type="protein sequence ID" value="GIL85087.1"/>
    <property type="molecule type" value="Genomic_DNA"/>
</dbReference>
<evidence type="ECO:0000313" key="3">
    <source>
        <dbReference type="Proteomes" id="UP000747110"/>
    </source>
</evidence>
<evidence type="ECO:0000256" key="1">
    <source>
        <dbReference type="SAM" id="MobiDB-lite"/>
    </source>
</evidence>
<accession>A0A8J4FPP7</accession>
<dbReference type="AlphaFoldDB" id="A0A8J4FPP7"/>
<sequence>MLPLLMSRPPPPPPVHIRTRSASNKTSTSTLTSLPRPRSSCSMSLLPPLPLLPAACMDLTAAWAAGSGTAATEDTRHSILEALTSSSTRGGGGSAIVDVDVVAVAVAVSPGPQVHVTCGTRGAGRGNPDGPDIATEALRLRAALAEAASWCNARSKSPALPLLSKLQPVERRRLLLLLVRTRPRCASGRGPVSAATAAMSSGCDGGADGRKEEIEVSVRGPVCGQCQSPCDARGREAGEVAVDSNVLRSIGTGVEIWVGVETVVLGEDQPWRSVKRKNRALFLTIK</sequence>
<name>A0A8J4FPP7_9CHLO</name>
<dbReference type="Proteomes" id="UP000747110">
    <property type="component" value="Unassembled WGS sequence"/>
</dbReference>
<feature type="region of interest" description="Disordered" evidence="1">
    <location>
        <begin position="1"/>
        <end position="40"/>
    </location>
</feature>
<proteinExistence type="predicted"/>
<gene>
    <name evidence="2" type="ORF">Vretifemale_13718</name>
</gene>
<protein>
    <submittedName>
        <fullName evidence="2">Uncharacterized protein</fullName>
    </submittedName>
</protein>
<evidence type="ECO:0000313" key="2">
    <source>
        <dbReference type="EMBL" id="GIL85087.1"/>
    </source>
</evidence>
<feature type="compositionally biased region" description="Low complexity" evidence="1">
    <location>
        <begin position="26"/>
        <end position="40"/>
    </location>
</feature>
<organism evidence="2 3">
    <name type="scientific">Volvox reticuliferus</name>
    <dbReference type="NCBI Taxonomy" id="1737510"/>
    <lineage>
        <taxon>Eukaryota</taxon>
        <taxon>Viridiplantae</taxon>
        <taxon>Chlorophyta</taxon>
        <taxon>core chlorophytes</taxon>
        <taxon>Chlorophyceae</taxon>
        <taxon>CS clade</taxon>
        <taxon>Chlamydomonadales</taxon>
        <taxon>Volvocaceae</taxon>
        <taxon>Volvox</taxon>
    </lineage>
</organism>
<keyword evidence="3" id="KW-1185">Reference proteome</keyword>
<reference evidence="2" key="1">
    <citation type="journal article" date="2021" name="Proc. Natl. Acad. Sci. U.S.A.">
        <title>Three genomes in the algal genus Volvox reveal the fate of a haploid sex-determining region after a transition to homothallism.</title>
        <authorList>
            <person name="Yamamoto K."/>
            <person name="Hamaji T."/>
            <person name="Kawai-Toyooka H."/>
            <person name="Matsuzaki R."/>
            <person name="Takahashi F."/>
            <person name="Nishimura Y."/>
            <person name="Kawachi M."/>
            <person name="Noguchi H."/>
            <person name="Minakuchi Y."/>
            <person name="Umen J.G."/>
            <person name="Toyoda A."/>
            <person name="Nozaki H."/>
        </authorList>
    </citation>
    <scope>NUCLEOTIDE SEQUENCE</scope>
    <source>
        <strain evidence="2">NIES-3786</strain>
    </source>
</reference>